<organism evidence="1">
    <name type="scientific">Candidatus Thiocaldithrix dubininis</name>
    <dbReference type="NCBI Taxonomy" id="3080823"/>
    <lineage>
        <taxon>Bacteria</taxon>
        <taxon>Pseudomonadati</taxon>
        <taxon>Pseudomonadota</taxon>
        <taxon>Gammaproteobacteria</taxon>
        <taxon>Thiotrichales</taxon>
        <taxon>Thiotrichaceae</taxon>
        <taxon>Candidatus Thiocaldithrix</taxon>
    </lineage>
</organism>
<dbReference type="InterPro" id="IPR013078">
    <property type="entry name" value="His_Pase_superF_clade-1"/>
</dbReference>
<dbReference type="SMART" id="SM00855">
    <property type="entry name" value="PGAM"/>
    <property type="match status" value="1"/>
</dbReference>
<dbReference type="CDD" id="cd07067">
    <property type="entry name" value="HP_PGM_like"/>
    <property type="match status" value="1"/>
</dbReference>
<dbReference type="PANTHER" id="PTHR48100:SF1">
    <property type="entry name" value="HISTIDINE PHOSPHATASE FAMILY PROTEIN-RELATED"/>
    <property type="match status" value="1"/>
</dbReference>
<dbReference type="Gene3D" id="3.40.50.1240">
    <property type="entry name" value="Phosphoglycerate mutase-like"/>
    <property type="match status" value="1"/>
</dbReference>
<evidence type="ECO:0000313" key="1">
    <source>
        <dbReference type="EMBL" id="WGZ89620.1"/>
    </source>
</evidence>
<accession>A0AA95H4F2</accession>
<dbReference type="Pfam" id="PF00300">
    <property type="entry name" value="His_Phos_1"/>
    <property type="match status" value="1"/>
</dbReference>
<reference evidence="1" key="2">
    <citation type="submission" date="2023-04" db="EMBL/GenBank/DDBJ databases">
        <authorList>
            <person name="Beletskiy A.V."/>
            <person name="Mardanov A.V."/>
            <person name="Ravin N.V."/>
        </authorList>
    </citation>
    <scope>NUCLEOTIDE SEQUENCE</scope>
    <source>
        <strain evidence="1">GKL-01</strain>
    </source>
</reference>
<sequence>MTTKFDFLRHGEPVGGVMFRGSGTDHPLSDLGWQQMHAAIAGKSGWDAIVTSPMLRAYAFAKQVAEQHHLPLEIVHNLREAGYGMWEGLTPEVVRANDLAAYQALYADPVNQRPLGAEPLAEFTERVLQAFDYLGQQYENQHILVVSHAGTMRAILCHVLGAPIASQQLISPPYAYFYNITWTEVKGLQINL</sequence>
<reference evidence="1" key="1">
    <citation type="journal article" date="2023" name="Int. J. Mol. Sci.">
        <title>Metagenomics Revealed a New Genus 'Candidatus Thiocaldithrix dubininis' gen. nov., sp. nov. and a New Species 'Candidatus Thiothrix putei' sp. nov. in the Family Thiotrichaceae, Some Members of Which Have Traits of Both Na+- and H+-Motive Energetics.</title>
        <authorList>
            <person name="Ravin N.V."/>
            <person name="Muntyan M.S."/>
            <person name="Smolyakov D.D."/>
            <person name="Rudenko T.S."/>
            <person name="Beletsky A.V."/>
            <person name="Mardanov A.V."/>
            <person name="Grabovich M.Y."/>
        </authorList>
    </citation>
    <scope>NUCLEOTIDE SEQUENCE</scope>
    <source>
        <strain evidence="1">GKL-01</strain>
    </source>
</reference>
<dbReference type="InterPro" id="IPR050275">
    <property type="entry name" value="PGM_Phosphatase"/>
</dbReference>
<dbReference type="EMBL" id="CP124755">
    <property type="protein sequence ID" value="WGZ89620.1"/>
    <property type="molecule type" value="Genomic_DNA"/>
</dbReference>
<dbReference type="SUPFAM" id="SSF53254">
    <property type="entry name" value="Phosphoglycerate mutase-like"/>
    <property type="match status" value="1"/>
</dbReference>
<dbReference type="InterPro" id="IPR029033">
    <property type="entry name" value="His_PPase_superfam"/>
</dbReference>
<gene>
    <name evidence="1" type="ORF">QJT80_08890</name>
</gene>
<keyword evidence="1" id="KW-0378">Hydrolase</keyword>
<dbReference type="GO" id="GO:0005737">
    <property type="term" value="C:cytoplasm"/>
    <property type="evidence" value="ECO:0007669"/>
    <property type="project" value="TreeGrafter"/>
</dbReference>
<dbReference type="PIRSF" id="PIRSF000709">
    <property type="entry name" value="6PFK_2-Ptase"/>
    <property type="match status" value="1"/>
</dbReference>
<dbReference type="GO" id="GO:0016791">
    <property type="term" value="F:phosphatase activity"/>
    <property type="evidence" value="ECO:0007669"/>
    <property type="project" value="TreeGrafter"/>
</dbReference>
<dbReference type="PANTHER" id="PTHR48100">
    <property type="entry name" value="BROAD-SPECIFICITY PHOSPHATASE YOR283W-RELATED"/>
    <property type="match status" value="1"/>
</dbReference>
<protein>
    <submittedName>
        <fullName evidence="1">Histidine phosphatase family protein</fullName>
        <ecNumber evidence="1">3.1.3.-</ecNumber>
    </submittedName>
</protein>
<dbReference type="KEGG" id="tdu:QJT80_08890"/>
<dbReference type="AlphaFoldDB" id="A0AA95H4F2"/>
<dbReference type="EC" id="3.1.3.-" evidence="1"/>
<proteinExistence type="predicted"/>
<name>A0AA95H4F2_9GAMM</name>
<dbReference type="Proteomes" id="UP001300672">
    <property type="component" value="Chromosome"/>
</dbReference>